<dbReference type="SMART" id="SM00508">
    <property type="entry name" value="PostSET"/>
    <property type="match status" value="1"/>
</dbReference>
<dbReference type="Pfam" id="PF00856">
    <property type="entry name" value="SET"/>
    <property type="match status" value="1"/>
</dbReference>
<proteinExistence type="predicted"/>
<evidence type="ECO:0000259" key="3">
    <source>
        <dbReference type="PROSITE" id="PS50280"/>
    </source>
</evidence>
<dbReference type="SMART" id="SM00355">
    <property type="entry name" value="ZnF_C2H2"/>
    <property type="match status" value="4"/>
</dbReference>
<dbReference type="InterPro" id="IPR013087">
    <property type="entry name" value="Znf_C2H2_type"/>
</dbReference>
<organism evidence="6 7">
    <name type="scientific">Populus tomentosa</name>
    <name type="common">Chinese white poplar</name>
    <dbReference type="NCBI Taxonomy" id="118781"/>
    <lineage>
        <taxon>Eukaryota</taxon>
        <taxon>Viridiplantae</taxon>
        <taxon>Streptophyta</taxon>
        <taxon>Embryophyta</taxon>
        <taxon>Tracheophyta</taxon>
        <taxon>Spermatophyta</taxon>
        <taxon>Magnoliopsida</taxon>
        <taxon>eudicotyledons</taxon>
        <taxon>Gunneridae</taxon>
        <taxon>Pentapetalae</taxon>
        <taxon>rosids</taxon>
        <taxon>fabids</taxon>
        <taxon>Malpighiales</taxon>
        <taxon>Salicaceae</taxon>
        <taxon>Saliceae</taxon>
        <taxon>Populus</taxon>
    </lineage>
</organism>
<protein>
    <recommendedName>
        <fullName evidence="8">Histone-lysine N-methyltransferase SUVR5</fullName>
    </recommendedName>
</protein>
<dbReference type="SMART" id="SM00317">
    <property type="entry name" value="SET"/>
    <property type="match status" value="1"/>
</dbReference>
<evidence type="ECO:0000259" key="2">
    <source>
        <dbReference type="PROSITE" id="PS50157"/>
    </source>
</evidence>
<keyword evidence="7" id="KW-1185">Reference proteome</keyword>
<accession>A0A8X7ZHP1</accession>
<keyword evidence="1" id="KW-0479">Metal-binding</keyword>
<dbReference type="AlphaFoldDB" id="A0A8X7ZHP1"/>
<dbReference type="InterPro" id="IPR001214">
    <property type="entry name" value="SET_dom"/>
</dbReference>
<reference evidence="6" key="1">
    <citation type="journal article" date="2020" name="bioRxiv">
        <title>Hybrid origin of Populus tomentosa Carr. identified through genome sequencing and phylogenomic analysis.</title>
        <authorList>
            <person name="An X."/>
            <person name="Gao K."/>
            <person name="Chen Z."/>
            <person name="Li J."/>
            <person name="Yang X."/>
            <person name="Yang X."/>
            <person name="Zhou J."/>
            <person name="Guo T."/>
            <person name="Zhao T."/>
            <person name="Huang S."/>
            <person name="Miao D."/>
            <person name="Khan W.U."/>
            <person name="Rao P."/>
            <person name="Ye M."/>
            <person name="Lei B."/>
            <person name="Liao W."/>
            <person name="Wang J."/>
            <person name="Ji L."/>
            <person name="Li Y."/>
            <person name="Guo B."/>
            <person name="Mustafa N.S."/>
            <person name="Li S."/>
            <person name="Yun Q."/>
            <person name="Keller S.R."/>
            <person name="Mao J."/>
            <person name="Zhang R."/>
            <person name="Strauss S.H."/>
        </authorList>
    </citation>
    <scope>NUCLEOTIDE SEQUENCE</scope>
    <source>
        <strain evidence="6">GM15</strain>
        <tissue evidence="6">Leaf</tissue>
    </source>
</reference>
<dbReference type="GO" id="GO:0042054">
    <property type="term" value="F:histone methyltransferase activity"/>
    <property type="evidence" value="ECO:0007669"/>
    <property type="project" value="InterPro"/>
</dbReference>
<dbReference type="InterPro" id="IPR003616">
    <property type="entry name" value="Post-SET_dom"/>
</dbReference>
<dbReference type="PANTHER" id="PTHR47325:SF1">
    <property type="entry name" value="HISTONE-LYSINE N-METHYLTRANSFERASE SUVR5"/>
    <property type="match status" value="1"/>
</dbReference>
<feature type="domain" description="Pre-SET" evidence="4">
    <location>
        <begin position="1002"/>
        <end position="1078"/>
    </location>
</feature>
<dbReference type="PROSITE" id="PS50867">
    <property type="entry name" value="PRE_SET"/>
    <property type="match status" value="1"/>
</dbReference>
<dbReference type="SMART" id="SM00468">
    <property type="entry name" value="PreSET"/>
    <property type="match status" value="1"/>
</dbReference>
<evidence type="ECO:0000259" key="4">
    <source>
        <dbReference type="PROSITE" id="PS50867"/>
    </source>
</evidence>
<dbReference type="PROSITE" id="PS50157">
    <property type="entry name" value="ZINC_FINGER_C2H2_2"/>
    <property type="match status" value="2"/>
</dbReference>
<dbReference type="InterPro" id="IPR040689">
    <property type="entry name" value="SUVR5_Znf-C2H2_3rpt"/>
</dbReference>
<dbReference type="Pfam" id="PF05033">
    <property type="entry name" value="Pre-SET"/>
    <property type="match status" value="1"/>
</dbReference>
<sequence length="1276" mass="143963">MDVIPCNGVQYVGESDCALQSSGTDFTYDGDSSNFKRVEQVEMNDGRVNDLLQHVEESRIERQGEDQWTVDKLSTLKVELRVLIFRFECCTTLYMKKLAVAMFNIVDQFHSFRGFAMEASRCTGYSDLGRMLLKLQNVACSAESVELLREVCVNLAVYTCLFDYSYEWFSTSHPITSGGDMEQQNYDSLSPTISLQASRKRPKLEVRRAETHASQMETSSPLQTMTVEIDSEFFSNRDTVNAHTSELEISKEEDSREVAAPLESPCSVADRWDEIVIEAGNSELVQIKGVEMTPVMKFWCVRWANDGDVYCCVHLASRFAGSSTRGEASPPVHGPLCEGTTVLGTRCKHRSLPGSAFCKKHRPWPDMEKTSTLTEDPHKRKHEDVFPSSDITYCKEIKLAGQVENPLRMEPVSVMDGDAFHGRNSLTEKLEHPDHDCNNSEMLHCIGSSSLDSSIPCPDSPKRYSLYCDKHIPSWLKRARNGRSRIISKEVFIDLLKDCSSSQQKLHLHQACELFYKIFKSIFSLRNPVPMDVQLQWALSEASKDFKEDIKVSSSVIEEPAVLPLAIDGSQDDEKSIRCKICSKEFLDDKELGNHWMDNHKKEAQWHFRGHACAICLDSFTNRKGLETHVQERHHVEFVEQCMLLRCIPCGSHFGNTEQLWLHVLSVHPADFRLSKGDQQLNLSMGEEKEESLQKLELQNAAPVVNNSENLGGVRKYICKFCGLKFDLLPDLGRHHQAAHMGPNLFSSRPPKRGVRYYAYRLKSGRLSRPRFKKGLGPPYSSIRNSVTAGLKKRIQASKSLGSEGLSIQSNLTEAGTLGRLAESQSSEVAKILFSEVQKTKPRPNNLDILAIARSACCKVSLKASLEGKYGVLPERFYLKAAKLCSEHNIQVQWHQEGFICSRGCKSFKDPGLFSPLMALPNGLIKGPKQKATVLCNDISFGKETIPVACVVDEDPLDSLHVLADGSDGQISNFPRPWETFTYVTGPLLDQSDSLDIESLQLGCSCQYPMCSPETCDHVYLFDNDYEDARDIYGNSMLGRFPYDDKGRIVLEEGYLVYECNSMCSCNKTCPNRVLQNGIRVKLEVFKTDNKGWAVRAGEPILRGTFICEYIGEVLDEQEANDRHDRYGKEGCSYLYKIDAHTNDMSRMVEGQSHYFIDATKYGNVSRFINHSCMPNLANHQVLVNSMDSQRAHIGLYASRDVIQGKGILWDTFWALCPFMVPDVVGIYLYVDVVQGILHLFISFGEELTYNYRYELLPGEGYPCHCGASKCRGRLY</sequence>
<evidence type="ECO:0000313" key="6">
    <source>
        <dbReference type="EMBL" id="KAG6767997.1"/>
    </source>
</evidence>
<dbReference type="GO" id="GO:0005634">
    <property type="term" value="C:nucleus"/>
    <property type="evidence" value="ECO:0007669"/>
    <property type="project" value="InterPro"/>
</dbReference>
<dbReference type="Proteomes" id="UP000886885">
    <property type="component" value="Chromosome 7A"/>
</dbReference>
<evidence type="ECO:0000259" key="5">
    <source>
        <dbReference type="PROSITE" id="PS50868"/>
    </source>
</evidence>
<feature type="domain" description="SET" evidence="3">
    <location>
        <begin position="1081"/>
        <end position="1213"/>
    </location>
</feature>
<keyword evidence="1" id="KW-0862">Zinc</keyword>
<dbReference type="PROSITE" id="PS50868">
    <property type="entry name" value="POST_SET"/>
    <property type="match status" value="1"/>
</dbReference>
<dbReference type="EMBL" id="JAAWWB010000013">
    <property type="protein sequence ID" value="KAG6767997.1"/>
    <property type="molecule type" value="Genomic_DNA"/>
</dbReference>
<evidence type="ECO:0000256" key="1">
    <source>
        <dbReference type="PROSITE-ProRule" id="PRU00042"/>
    </source>
</evidence>
<dbReference type="GO" id="GO:0008270">
    <property type="term" value="F:zinc ion binding"/>
    <property type="evidence" value="ECO:0007669"/>
    <property type="project" value="UniProtKB-KW"/>
</dbReference>
<gene>
    <name evidence="6" type="ORF">POTOM_026892</name>
</gene>
<dbReference type="PROSITE" id="PS50280">
    <property type="entry name" value="SET"/>
    <property type="match status" value="1"/>
</dbReference>
<feature type="domain" description="C2H2-type" evidence="2">
    <location>
        <begin position="577"/>
        <end position="605"/>
    </location>
</feature>
<feature type="domain" description="Post-SET" evidence="5">
    <location>
        <begin position="1260"/>
        <end position="1276"/>
    </location>
</feature>
<keyword evidence="1" id="KW-0863">Zinc-finger</keyword>
<evidence type="ECO:0008006" key="8">
    <source>
        <dbReference type="Google" id="ProtNLM"/>
    </source>
</evidence>
<comment type="caution">
    <text evidence="6">The sequence shown here is derived from an EMBL/GenBank/DDBJ whole genome shotgun (WGS) entry which is preliminary data.</text>
</comment>
<feature type="domain" description="C2H2-type" evidence="2">
    <location>
        <begin position="717"/>
        <end position="745"/>
    </location>
</feature>
<dbReference type="PROSITE" id="PS00028">
    <property type="entry name" value="ZINC_FINGER_C2H2_1"/>
    <property type="match status" value="3"/>
</dbReference>
<dbReference type="Pfam" id="PF18868">
    <property type="entry name" value="zf-C2H2_3rep"/>
    <property type="match status" value="1"/>
</dbReference>
<evidence type="ECO:0000313" key="7">
    <source>
        <dbReference type="Proteomes" id="UP000886885"/>
    </source>
</evidence>
<dbReference type="OrthoDB" id="308383at2759"/>
<name>A0A8X7ZHP1_POPTO</name>
<dbReference type="PANTHER" id="PTHR47325">
    <property type="entry name" value="HISTONE-LYSINE N-METHYLTRANSFERASE SUVR5"/>
    <property type="match status" value="1"/>
</dbReference>
<dbReference type="InterPro" id="IPR007728">
    <property type="entry name" value="Pre-SET_dom"/>
</dbReference>